<dbReference type="GO" id="GO:0006633">
    <property type="term" value="P:fatty acid biosynthetic process"/>
    <property type="evidence" value="ECO:0007669"/>
    <property type="project" value="TreeGrafter"/>
</dbReference>
<dbReference type="EC" id="2.3.1.39" evidence="1"/>
<dbReference type="GO" id="GO:0005829">
    <property type="term" value="C:cytosol"/>
    <property type="evidence" value="ECO:0007669"/>
    <property type="project" value="TreeGrafter"/>
</dbReference>
<evidence type="ECO:0000259" key="5">
    <source>
        <dbReference type="SMART" id="SM00827"/>
    </source>
</evidence>
<dbReference type="InterPro" id="IPR001227">
    <property type="entry name" value="Ac_transferase_dom_sf"/>
</dbReference>
<reference evidence="6 7" key="1">
    <citation type="submission" date="2015-11" db="EMBL/GenBank/DDBJ databases">
        <title>Expanding the genomic diversity of Burkholderia species for the development of highly accurate diagnostics.</title>
        <authorList>
            <person name="Sahl J."/>
            <person name="Keim P."/>
            <person name="Wagner D."/>
        </authorList>
    </citation>
    <scope>NUCLEOTIDE SEQUENCE [LARGE SCALE GENOMIC DNA]</scope>
    <source>
        <strain evidence="6 7">MSMB1808WGS</strain>
    </source>
</reference>
<dbReference type="Proteomes" id="UP000056453">
    <property type="component" value="Unassembled WGS sequence"/>
</dbReference>
<dbReference type="InterPro" id="IPR014043">
    <property type="entry name" value="Acyl_transferase_dom"/>
</dbReference>
<comment type="catalytic activity">
    <reaction evidence="4">
        <text>holo-[ACP] + malonyl-CoA = malonyl-[ACP] + CoA</text>
        <dbReference type="Rhea" id="RHEA:41792"/>
        <dbReference type="Rhea" id="RHEA-COMP:9623"/>
        <dbReference type="Rhea" id="RHEA-COMP:9685"/>
        <dbReference type="ChEBI" id="CHEBI:57287"/>
        <dbReference type="ChEBI" id="CHEBI:57384"/>
        <dbReference type="ChEBI" id="CHEBI:64479"/>
        <dbReference type="ChEBI" id="CHEBI:78449"/>
        <dbReference type="EC" id="2.3.1.39"/>
    </reaction>
</comment>
<dbReference type="PANTHER" id="PTHR42681:SF1">
    <property type="entry name" value="MALONYL-COA-ACYL CARRIER PROTEIN TRANSACYLASE, MITOCHONDRIAL"/>
    <property type="match status" value="1"/>
</dbReference>
<evidence type="ECO:0000256" key="1">
    <source>
        <dbReference type="ARBA" id="ARBA00013258"/>
    </source>
</evidence>
<evidence type="ECO:0000313" key="6">
    <source>
        <dbReference type="EMBL" id="KVP92693.1"/>
    </source>
</evidence>
<protein>
    <recommendedName>
        <fullName evidence="1">[acyl-carrier-protein] S-malonyltransferase</fullName>
        <ecNumber evidence="1">2.3.1.39</ecNumber>
    </recommendedName>
</protein>
<dbReference type="RefSeq" id="WP_059955922.1">
    <property type="nucleotide sequence ID" value="NZ_LPAB01000105.1"/>
</dbReference>
<proteinExistence type="predicted"/>
<name>A0AAW3MSQ8_9BURK</name>
<dbReference type="Pfam" id="PF00698">
    <property type="entry name" value="Acyl_transf_1"/>
    <property type="match status" value="1"/>
</dbReference>
<evidence type="ECO:0000313" key="7">
    <source>
        <dbReference type="Proteomes" id="UP000056453"/>
    </source>
</evidence>
<accession>A0AAW3MSQ8</accession>
<gene>
    <name evidence="6" type="ORF">WJ96_15920</name>
</gene>
<dbReference type="Gene3D" id="1.10.1200.10">
    <property type="entry name" value="ACP-like"/>
    <property type="match status" value="1"/>
</dbReference>
<dbReference type="SMART" id="SM00827">
    <property type="entry name" value="PKS_AT"/>
    <property type="match status" value="1"/>
</dbReference>
<dbReference type="GO" id="GO:0004314">
    <property type="term" value="F:[acyl-carrier-protein] S-malonyltransferase activity"/>
    <property type="evidence" value="ECO:0007669"/>
    <property type="project" value="UniProtKB-EC"/>
</dbReference>
<dbReference type="InterPro" id="IPR016036">
    <property type="entry name" value="Malonyl_transacylase_ACP-bd"/>
</dbReference>
<organism evidence="6 7">
    <name type="scientific">Burkholderia ubonensis</name>
    <dbReference type="NCBI Taxonomy" id="101571"/>
    <lineage>
        <taxon>Bacteria</taxon>
        <taxon>Pseudomonadati</taxon>
        <taxon>Pseudomonadota</taxon>
        <taxon>Betaproteobacteria</taxon>
        <taxon>Burkholderiales</taxon>
        <taxon>Burkholderiaceae</taxon>
        <taxon>Burkholderia</taxon>
        <taxon>Burkholderia cepacia complex</taxon>
    </lineage>
</organism>
<feature type="domain" description="Malonyl-CoA:ACP transacylase (MAT)" evidence="5">
    <location>
        <begin position="7"/>
        <end position="313"/>
    </location>
</feature>
<comment type="caution">
    <text evidence="6">The sequence shown here is derived from an EMBL/GenBank/DDBJ whole genome shotgun (WGS) entry which is preliminary data.</text>
</comment>
<sequence>MTKSIFLFPGQGGFYSGVLTRLVERYPQVEYGLGAIEAVARDRFGGSLVERLRRCDGDLDAWLCDSPDYLQLGIYAASVGVFEALRARGVAPDAVVGHSFGEIAALACAGAFSVDTGARIVCDRVRALNQAAPRDGAMAAIGAQPTVVLQLIEHSKSVGGADGLHIAVENCASQTVVSGRRAALECLIETCGERGVSAQLLKSPYGFHHPNLAEAGQKFAEALSGYRFDTLRIPAYSPILGRYYTPADDIGACLAAHLTLPVRFSRAIDSLRAQGFDLYVECGALGALAKLVMRILRPNSVKTLLGASSVADELDVVDRIVHYFKRNQLMKDDSRSSDDALDFDTFWKRRGPFVVEWIKAELLNEFNVTREGRDASAMAPVASMPGAALESAIVQPALSAEPSPAAHSVSPEAPSAHVPRDRLFSELVQIYADAMEYPVEVFTEEVELEAELGIDSVKQTEIIQRIIARYGLPPLPANFRNNDFKAMGQIVDFVHRNQNTGRS</sequence>
<dbReference type="InterPro" id="IPR016035">
    <property type="entry name" value="Acyl_Trfase/lysoPLipase"/>
</dbReference>
<dbReference type="InterPro" id="IPR006162">
    <property type="entry name" value="Ppantetheine_attach_site"/>
</dbReference>
<dbReference type="InterPro" id="IPR036736">
    <property type="entry name" value="ACP-like_sf"/>
</dbReference>
<dbReference type="SUPFAM" id="SSF55048">
    <property type="entry name" value="Probable ACP-binding domain of malonyl-CoA ACP transacylase"/>
    <property type="match status" value="1"/>
</dbReference>
<dbReference type="AlphaFoldDB" id="A0AAW3MSQ8"/>
<evidence type="ECO:0000256" key="2">
    <source>
        <dbReference type="ARBA" id="ARBA00022679"/>
    </source>
</evidence>
<dbReference type="PROSITE" id="PS00012">
    <property type="entry name" value="PHOSPHOPANTETHEINE"/>
    <property type="match status" value="1"/>
</dbReference>
<keyword evidence="3" id="KW-0012">Acyltransferase</keyword>
<dbReference type="Gene3D" id="3.40.366.10">
    <property type="entry name" value="Malonyl-Coenzyme A Acyl Carrier Protein, domain 2"/>
    <property type="match status" value="1"/>
</dbReference>
<dbReference type="InterPro" id="IPR050858">
    <property type="entry name" value="Mal-CoA-ACP_Trans/PKS_FabD"/>
</dbReference>
<keyword evidence="7" id="KW-1185">Reference proteome</keyword>
<dbReference type="PANTHER" id="PTHR42681">
    <property type="entry name" value="MALONYL-COA-ACYL CARRIER PROTEIN TRANSACYLASE, MITOCHONDRIAL"/>
    <property type="match status" value="1"/>
</dbReference>
<keyword evidence="2" id="KW-0808">Transferase</keyword>
<evidence type="ECO:0000256" key="3">
    <source>
        <dbReference type="ARBA" id="ARBA00023315"/>
    </source>
</evidence>
<dbReference type="EMBL" id="LPBJ01000081">
    <property type="protein sequence ID" value="KVP92693.1"/>
    <property type="molecule type" value="Genomic_DNA"/>
</dbReference>
<dbReference type="SUPFAM" id="SSF47336">
    <property type="entry name" value="ACP-like"/>
    <property type="match status" value="1"/>
</dbReference>
<dbReference type="SUPFAM" id="SSF52151">
    <property type="entry name" value="FabD/lysophospholipase-like"/>
    <property type="match status" value="1"/>
</dbReference>
<evidence type="ECO:0000256" key="4">
    <source>
        <dbReference type="ARBA" id="ARBA00048462"/>
    </source>
</evidence>